<proteinExistence type="predicted"/>
<protein>
    <submittedName>
        <fullName evidence="1">Uncharacterized protein</fullName>
    </submittedName>
</protein>
<reference evidence="1" key="1">
    <citation type="journal article" date="2021" name="Proc. Natl. Acad. Sci. U.S.A.">
        <title>A Catalog of Tens of Thousands of Viruses from Human Metagenomes Reveals Hidden Associations with Chronic Diseases.</title>
        <authorList>
            <person name="Tisza M.J."/>
            <person name="Buck C.B."/>
        </authorList>
    </citation>
    <scope>NUCLEOTIDE SEQUENCE</scope>
    <source>
        <strain evidence="1">Ct2Pw37</strain>
    </source>
</reference>
<name>A0A8S5PBF0_9CAUD</name>
<organism evidence="1">
    <name type="scientific">Myoviridae sp. ct2Pw37</name>
    <dbReference type="NCBI Taxonomy" id="2825021"/>
    <lineage>
        <taxon>Viruses</taxon>
        <taxon>Duplodnaviria</taxon>
        <taxon>Heunggongvirae</taxon>
        <taxon>Uroviricota</taxon>
        <taxon>Caudoviricetes</taxon>
    </lineage>
</organism>
<evidence type="ECO:0000313" key="1">
    <source>
        <dbReference type="EMBL" id="DAE03787.1"/>
    </source>
</evidence>
<dbReference type="EMBL" id="BK015374">
    <property type="protein sequence ID" value="DAE03787.1"/>
    <property type="molecule type" value="Genomic_DNA"/>
</dbReference>
<sequence>MFEGRTGNRDKSIEDGLVIFITPYQHRTNDNSIHLNPKQWEWLKAIAQKAWQEYYDKTKEEFRLRYGKNYL</sequence>
<accession>A0A8S5PBF0</accession>